<accession>A0A7Y9RUJ6</accession>
<feature type="region of interest" description="Disordered" evidence="3">
    <location>
        <begin position="1"/>
        <end position="21"/>
    </location>
</feature>
<evidence type="ECO:0000313" key="5">
    <source>
        <dbReference type="EMBL" id="NYG54827.1"/>
    </source>
</evidence>
<name>A0A7Y9RUJ6_9ACTN</name>
<gene>
    <name evidence="5" type="ORF">BJ989_001131</name>
</gene>
<sequence>MTSTTTETNERSAARRRVPRQARSRARVEAVLDAAAALVVEHGVEALTTRAIADAAGVPVASLYQYFADKEDVLLALADRDMAEMDEQVLSDLATLPVLTVASVVETTMRAFVTVYHRRPAFVEIWLRGRTNTALHDYGREHNRRIAATLRALALETGLADEGLAEHVALLAVEVGDRCFQLAFEHDAQGDPALVEEGIALVTAYLERHATPAGRTGVPQPGSGEGRP</sequence>
<evidence type="ECO:0000313" key="6">
    <source>
        <dbReference type="Proteomes" id="UP000544110"/>
    </source>
</evidence>
<reference evidence="5 6" key="1">
    <citation type="submission" date="2020-07" db="EMBL/GenBank/DDBJ databases">
        <title>Sequencing the genomes of 1000 actinobacteria strains.</title>
        <authorList>
            <person name="Klenk H.-P."/>
        </authorList>
    </citation>
    <scope>NUCLEOTIDE SEQUENCE [LARGE SCALE GENOMIC DNA]</scope>
    <source>
        <strain evidence="5 6">DSM 24552</strain>
    </source>
</reference>
<evidence type="ECO:0000259" key="4">
    <source>
        <dbReference type="PROSITE" id="PS50977"/>
    </source>
</evidence>
<feature type="DNA-binding region" description="H-T-H motif" evidence="2">
    <location>
        <begin position="48"/>
        <end position="67"/>
    </location>
</feature>
<dbReference type="InterPro" id="IPR041674">
    <property type="entry name" value="TetR_C_22"/>
</dbReference>
<dbReference type="PANTHER" id="PTHR30055:SF226">
    <property type="entry name" value="HTH-TYPE TRANSCRIPTIONAL REGULATOR PKSA"/>
    <property type="match status" value="1"/>
</dbReference>
<comment type="caution">
    <text evidence="5">The sequence shown here is derived from an EMBL/GenBank/DDBJ whole genome shotgun (WGS) entry which is preliminary data.</text>
</comment>
<dbReference type="PRINTS" id="PR00455">
    <property type="entry name" value="HTHTETR"/>
</dbReference>
<keyword evidence="6" id="KW-1185">Reference proteome</keyword>
<evidence type="ECO:0000256" key="3">
    <source>
        <dbReference type="SAM" id="MobiDB-lite"/>
    </source>
</evidence>
<organism evidence="5 6">
    <name type="scientific">Nocardioides perillae</name>
    <dbReference type="NCBI Taxonomy" id="1119534"/>
    <lineage>
        <taxon>Bacteria</taxon>
        <taxon>Bacillati</taxon>
        <taxon>Actinomycetota</taxon>
        <taxon>Actinomycetes</taxon>
        <taxon>Propionibacteriales</taxon>
        <taxon>Nocardioidaceae</taxon>
        <taxon>Nocardioides</taxon>
    </lineage>
</organism>
<dbReference type="Proteomes" id="UP000544110">
    <property type="component" value="Unassembled WGS sequence"/>
</dbReference>
<dbReference type="InterPro" id="IPR050109">
    <property type="entry name" value="HTH-type_TetR-like_transc_reg"/>
</dbReference>
<proteinExistence type="predicted"/>
<feature type="domain" description="HTH tetR-type" evidence="4">
    <location>
        <begin position="25"/>
        <end position="85"/>
    </location>
</feature>
<dbReference type="SUPFAM" id="SSF46689">
    <property type="entry name" value="Homeodomain-like"/>
    <property type="match status" value="1"/>
</dbReference>
<evidence type="ECO:0000256" key="1">
    <source>
        <dbReference type="ARBA" id="ARBA00023125"/>
    </source>
</evidence>
<dbReference type="AlphaFoldDB" id="A0A7Y9RUJ6"/>
<dbReference type="Pfam" id="PF00440">
    <property type="entry name" value="TetR_N"/>
    <property type="match status" value="1"/>
</dbReference>
<dbReference type="EMBL" id="JACCAC010000001">
    <property type="protein sequence ID" value="NYG54827.1"/>
    <property type="molecule type" value="Genomic_DNA"/>
</dbReference>
<protein>
    <submittedName>
        <fullName evidence="5">AcrR family transcriptional regulator</fullName>
    </submittedName>
</protein>
<dbReference type="PROSITE" id="PS50977">
    <property type="entry name" value="HTH_TETR_2"/>
    <property type="match status" value="1"/>
</dbReference>
<dbReference type="GO" id="GO:0003700">
    <property type="term" value="F:DNA-binding transcription factor activity"/>
    <property type="evidence" value="ECO:0007669"/>
    <property type="project" value="TreeGrafter"/>
</dbReference>
<dbReference type="GO" id="GO:0000976">
    <property type="term" value="F:transcription cis-regulatory region binding"/>
    <property type="evidence" value="ECO:0007669"/>
    <property type="project" value="TreeGrafter"/>
</dbReference>
<evidence type="ECO:0000256" key="2">
    <source>
        <dbReference type="PROSITE-ProRule" id="PRU00335"/>
    </source>
</evidence>
<dbReference type="InterPro" id="IPR001647">
    <property type="entry name" value="HTH_TetR"/>
</dbReference>
<keyword evidence="1 2" id="KW-0238">DNA-binding</keyword>
<dbReference type="Gene3D" id="1.10.357.10">
    <property type="entry name" value="Tetracycline Repressor, domain 2"/>
    <property type="match status" value="1"/>
</dbReference>
<dbReference type="PANTHER" id="PTHR30055">
    <property type="entry name" value="HTH-TYPE TRANSCRIPTIONAL REGULATOR RUTR"/>
    <property type="match status" value="1"/>
</dbReference>
<dbReference type="RefSeq" id="WP_179517378.1">
    <property type="nucleotide sequence ID" value="NZ_JACCAC010000001.1"/>
</dbReference>
<dbReference type="InterPro" id="IPR009057">
    <property type="entry name" value="Homeodomain-like_sf"/>
</dbReference>
<dbReference type="Pfam" id="PF17928">
    <property type="entry name" value="TetR_C_22"/>
    <property type="match status" value="1"/>
</dbReference>